<proteinExistence type="predicted"/>
<comment type="caution">
    <text evidence="1">The sequence shown here is derived from an EMBL/GenBank/DDBJ whole genome shotgun (WGS) entry which is preliminary data.</text>
</comment>
<dbReference type="EMBL" id="JAMTCK010000028">
    <property type="protein sequence ID" value="MCP2170275.1"/>
    <property type="molecule type" value="Genomic_DNA"/>
</dbReference>
<sequence length="140" mass="16118">MEELDFLLGDFSCSWVNLTVDPPTTGSAEWNTERTMRGHFYVMDQTMPGLKCKLIFGRDPLTASFITYYYDNFGNFGTTTSPGWRNGVLVFTGEYYAFGAKTVFLEEFTREGENHYVKKGFHLVDGDRVPVDIIECHRKR</sequence>
<dbReference type="AlphaFoldDB" id="A0AAE3GLL4"/>
<protein>
    <submittedName>
        <fullName evidence="1">Uncharacterized protein</fullName>
    </submittedName>
</protein>
<accession>A0AAE3GLL4</accession>
<keyword evidence="2" id="KW-1185">Reference proteome</keyword>
<name>A0AAE3GLL4_9PSEU</name>
<evidence type="ECO:0000313" key="2">
    <source>
        <dbReference type="Proteomes" id="UP001206128"/>
    </source>
</evidence>
<evidence type="ECO:0000313" key="1">
    <source>
        <dbReference type="EMBL" id="MCP2170275.1"/>
    </source>
</evidence>
<gene>
    <name evidence="1" type="ORF">LX83_007166</name>
</gene>
<dbReference type="RefSeq" id="WP_253780356.1">
    <property type="nucleotide sequence ID" value="NZ_JAMTCK010000028.1"/>
</dbReference>
<dbReference type="Proteomes" id="UP001206128">
    <property type="component" value="Unassembled WGS sequence"/>
</dbReference>
<organism evidence="1 2">
    <name type="scientific">Goodfellowiella coeruleoviolacea</name>
    <dbReference type="NCBI Taxonomy" id="334858"/>
    <lineage>
        <taxon>Bacteria</taxon>
        <taxon>Bacillati</taxon>
        <taxon>Actinomycetota</taxon>
        <taxon>Actinomycetes</taxon>
        <taxon>Pseudonocardiales</taxon>
        <taxon>Pseudonocardiaceae</taxon>
        <taxon>Goodfellowiella</taxon>
    </lineage>
</organism>
<reference evidence="1" key="1">
    <citation type="submission" date="2022-06" db="EMBL/GenBank/DDBJ databases">
        <title>Genomic Encyclopedia of Archaeal and Bacterial Type Strains, Phase II (KMG-II): from individual species to whole genera.</title>
        <authorList>
            <person name="Goeker M."/>
        </authorList>
    </citation>
    <scope>NUCLEOTIDE SEQUENCE</scope>
    <source>
        <strain evidence="1">DSM 43935</strain>
    </source>
</reference>